<sequence>MSLRILSTTVDLSLFKAVGLPVCSYQQKRFRGYPTNPKLRTPYWHAKKEREPYDELLTEKNQIFLDEYVSKRCYIEDDGPFTSPLKEEPVVKGEWFPNCVRSGLIGIKIGMLPQWLKNGELIWTTLLQVVENQVIKYIPPGKYNDLRPYAKKYRFWTKGLGDLVVGAINSNPLTLTKEYCNLFAGSGVPPKSILTKFPIHPEAIIQPGTPLYAAHFKVGDYVDVTGKTMDRGFQGVMKRWGFHGMPSSHGQTKTHRRPGNIGAGGDKSRVWPGQKMPGHMGNKMRTANGLQIVRINHKENVLYVHGVIPGQNNSIVYIHDTHLVKKKLTEPPRFPTYYPELEEKPLPNEEYCETIFNLNDPTIMFEPEAVPKKRR</sequence>
<dbReference type="AlphaFoldDB" id="A0AAW2HU36"/>
<comment type="caution">
    <text evidence="7">The sequence shown here is derived from an EMBL/GenBank/DDBJ whole genome shotgun (WGS) entry which is preliminary data.</text>
</comment>
<accession>A0AAW2HU36</accession>
<reference evidence="7" key="1">
    <citation type="journal article" date="2024" name="Gigascience">
        <title>Chromosome-level genome of the poultry shaft louse Menopon gallinae provides insight into the host-switching and adaptive evolution of parasitic lice.</title>
        <authorList>
            <person name="Xu Y."/>
            <person name="Ma L."/>
            <person name="Liu S."/>
            <person name="Liang Y."/>
            <person name="Liu Q."/>
            <person name="He Z."/>
            <person name="Tian L."/>
            <person name="Duan Y."/>
            <person name="Cai W."/>
            <person name="Li H."/>
            <person name="Song F."/>
        </authorList>
    </citation>
    <scope>NUCLEOTIDE SEQUENCE</scope>
    <source>
        <strain evidence="7">Cailab_2023a</strain>
    </source>
</reference>
<evidence type="ECO:0000256" key="1">
    <source>
        <dbReference type="ARBA" id="ARBA00006540"/>
    </source>
</evidence>
<dbReference type="PANTHER" id="PTHR11229">
    <property type="entry name" value="50S RIBOSOMAL PROTEIN L3"/>
    <property type="match status" value="1"/>
</dbReference>
<dbReference type="GO" id="GO:0006412">
    <property type="term" value="P:translation"/>
    <property type="evidence" value="ECO:0007669"/>
    <property type="project" value="InterPro"/>
</dbReference>
<dbReference type="InterPro" id="IPR019927">
    <property type="entry name" value="Ribosomal_uL3_bac/org-type"/>
</dbReference>
<dbReference type="InterPro" id="IPR009000">
    <property type="entry name" value="Transl_B-barrel_sf"/>
</dbReference>
<dbReference type="FunFam" id="2.40.30.10:FF:000049">
    <property type="entry name" value="39S ribosomal protein L3, mitochondrial"/>
    <property type="match status" value="1"/>
</dbReference>
<comment type="similarity">
    <text evidence="1">Belongs to the universal ribosomal protein uL3 family.</text>
</comment>
<dbReference type="SUPFAM" id="SSF50447">
    <property type="entry name" value="Translation proteins"/>
    <property type="match status" value="1"/>
</dbReference>
<gene>
    <name evidence="7" type="ORF">PYX00_006163</name>
</gene>
<evidence type="ECO:0000256" key="3">
    <source>
        <dbReference type="ARBA" id="ARBA00023274"/>
    </source>
</evidence>
<evidence type="ECO:0000256" key="4">
    <source>
        <dbReference type="ARBA" id="ARBA00035209"/>
    </source>
</evidence>
<organism evidence="7">
    <name type="scientific">Menopon gallinae</name>
    <name type="common">poultry shaft louse</name>
    <dbReference type="NCBI Taxonomy" id="328185"/>
    <lineage>
        <taxon>Eukaryota</taxon>
        <taxon>Metazoa</taxon>
        <taxon>Ecdysozoa</taxon>
        <taxon>Arthropoda</taxon>
        <taxon>Hexapoda</taxon>
        <taxon>Insecta</taxon>
        <taxon>Pterygota</taxon>
        <taxon>Neoptera</taxon>
        <taxon>Paraneoptera</taxon>
        <taxon>Psocodea</taxon>
        <taxon>Troctomorpha</taxon>
        <taxon>Phthiraptera</taxon>
        <taxon>Amblycera</taxon>
        <taxon>Menoponidae</taxon>
        <taxon>Menopon</taxon>
    </lineage>
</organism>
<dbReference type="InterPro" id="IPR000597">
    <property type="entry name" value="Ribosomal_uL3"/>
</dbReference>
<dbReference type="GO" id="GO:0003735">
    <property type="term" value="F:structural constituent of ribosome"/>
    <property type="evidence" value="ECO:0007669"/>
    <property type="project" value="InterPro"/>
</dbReference>
<evidence type="ECO:0000256" key="2">
    <source>
        <dbReference type="ARBA" id="ARBA00022980"/>
    </source>
</evidence>
<dbReference type="EMBL" id="JARGDH010000003">
    <property type="protein sequence ID" value="KAL0273530.1"/>
    <property type="molecule type" value="Genomic_DNA"/>
</dbReference>
<protein>
    <recommendedName>
        <fullName evidence="4">Large ribosomal subunit protein uL3m</fullName>
    </recommendedName>
    <alternativeName>
        <fullName evidence="5">39S ribosomal protein L3, mitochondrial</fullName>
    </alternativeName>
</protein>
<dbReference type="GO" id="GO:0005762">
    <property type="term" value="C:mitochondrial large ribosomal subunit"/>
    <property type="evidence" value="ECO:0007669"/>
    <property type="project" value="TreeGrafter"/>
</dbReference>
<evidence type="ECO:0000256" key="5">
    <source>
        <dbReference type="ARBA" id="ARBA00035396"/>
    </source>
</evidence>
<feature type="region of interest" description="Disordered" evidence="6">
    <location>
        <begin position="244"/>
        <end position="280"/>
    </location>
</feature>
<dbReference type="PANTHER" id="PTHR11229:SF8">
    <property type="entry name" value="LARGE RIBOSOMAL SUBUNIT PROTEIN UL3M"/>
    <property type="match status" value="1"/>
</dbReference>
<keyword evidence="3" id="KW-0687">Ribonucleoprotein</keyword>
<name>A0AAW2HU36_9NEOP</name>
<dbReference type="EMBL" id="JARGDH010000003">
    <property type="protein sequence ID" value="KAL0273529.1"/>
    <property type="molecule type" value="Genomic_DNA"/>
</dbReference>
<dbReference type="Pfam" id="PF00297">
    <property type="entry name" value="Ribosomal_L3"/>
    <property type="match status" value="1"/>
</dbReference>
<keyword evidence="2" id="KW-0689">Ribosomal protein</keyword>
<dbReference type="NCBIfam" id="TIGR03625">
    <property type="entry name" value="L3_bact"/>
    <property type="match status" value="1"/>
</dbReference>
<proteinExistence type="inferred from homology"/>
<evidence type="ECO:0000313" key="7">
    <source>
        <dbReference type="EMBL" id="KAL0273530.1"/>
    </source>
</evidence>
<dbReference type="Gene3D" id="2.40.30.10">
    <property type="entry name" value="Translation factors"/>
    <property type="match status" value="2"/>
</dbReference>
<evidence type="ECO:0000256" key="6">
    <source>
        <dbReference type="SAM" id="MobiDB-lite"/>
    </source>
</evidence>